<sequence>MKKIVDDCHDKYKKFCDRSTITATGLRKFIATSYKNKTKGQYSKELMRHLAHDENTHDKAYRKVTAQETAKITAILEEIIIDAGKNTEKGAPETNDQLPALPKSTEIPQQLQTYNYNDLEINNNDTEIEDEVETFTESLPKTKTRRSWKRDDIDDFENAFNIEINQGVSI</sequence>
<proteinExistence type="predicted"/>
<protein>
    <submittedName>
        <fullName evidence="1">Uncharacterized protein</fullName>
    </submittedName>
</protein>
<keyword evidence="2" id="KW-1185">Reference proteome</keyword>
<dbReference type="AlphaFoldDB" id="A0A6H5J3P0"/>
<reference evidence="1 2" key="1">
    <citation type="submission" date="2020-02" db="EMBL/GenBank/DDBJ databases">
        <authorList>
            <person name="Ferguson B K."/>
        </authorList>
    </citation>
    <scope>NUCLEOTIDE SEQUENCE [LARGE SCALE GENOMIC DNA]</scope>
</reference>
<accession>A0A6H5J3P0</accession>
<name>A0A6H5J3P0_9HYME</name>
<evidence type="ECO:0000313" key="2">
    <source>
        <dbReference type="Proteomes" id="UP000479190"/>
    </source>
</evidence>
<gene>
    <name evidence="1" type="ORF">TBRA_LOCUS14608</name>
</gene>
<dbReference type="Proteomes" id="UP000479190">
    <property type="component" value="Unassembled WGS sequence"/>
</dbReference>
<organism evidence="1 2">
    <name type="scientific">Trichogramma brassicae</name>
    <dbReference type="NCBI Taxonomy" id="86971"/>
    <lineage>
        <taxon>Eukaryota</taxon>
        <taxon>Metazoa</taxon>
        <taxon>Ecdysozoa</taxon>
        <taxon>Arthropoda</taxon>
        <taxon>Hexapoda</taxon>
        <taxon>Insecta</taxon>
        <taxon>Pterygota</taxon>
        <taxon>Neoptera</taxon>
        <taxon>Endopterygota</taxon>
        <taxon>Hymenoptera</taxon>
        <taxon>Apocrita</taxon>
        <taxon>Proctotrupomorpha</taxon>
        <taxon>Chalcidoidea</taxon>
        <taxon>Trichogrammatidae</taxon>
        <taxon>Trichogramma</taxon>
    </lineage>
</organism>
<evidence type="ECO:0000313" key="1">
    <source>
        <dbReference type="EMBL" id="CAB0043020.1"/>
    </source>
</evidence>
<dbReference type="EMBL" id="CADCXV010001258">
    <property type="protein sequence ID" value="CAB0043020.1"/>
    <property type="molecule type" value="Genomic_DNA"/>
</dbReference>